<evidence type="ECO:0000313" key="2">
    <source>
        <dbReference type="EMBL" id="SFN79299.1"/>
    </source>
</evidence>
<evidence type="ECO:0000256" key="1">
    <source>
        <dbReference type="SAM" id="Phobius"/>
    </source>
</evidence>
<feature type="transmembrane region" description="Helical" evidence="1">
    <location>
        <begin position="42"/>
        <end position="62"/>
    </location>
</feature>
<proteinExistence type="predicted"/>
<name>A0A1I5BWW7_9FLAO</name>
<feature type="transmembrane region" description="Helical" evidence="1">
    <location>
        <begin position="16"/>
        <end position="36"/>
    </location>
</feature>
<keyword evidence="1" id="KW-0472">Membrane</keyword>
<gene>
    <name evidence="2" type="ORF">SAMN04487989_10439</name>
</gene>
<evidence type="ECO:0008006" key="4">
    <source>
        <dbReference type="Google" id="ProtNLM"/>
    </source>
</evidence>
<reference evidence="3" key="1">
    <citation type="submission" date="2016-10" db="EMBL/GenBank/DDBJ databases">
        <authorList>
            <person name="Varghese N."/>
            <person name="Submissions S."/>
        </authorList>
    </citation>
    <scope>NUCLEOTIDE SEQUENCE [LARGE SCALE GENOMIC DNA]</scope>
    <source>
        <strain evidence="3">DSM 23925</strain>
    </source>
</reference>
<accession>A0A1I5BWW7</accession>
<feature type="transmembrane region" description="Helical" evidence="1">
    <location>
        <begin position="74"/>
        <end position="94"/>
    </location>
</feature>
<dbReference type="EMBL" id="FOVN01000004">
    <property type="protein sequence ID" value="SFN79299.1"/>
    <property type="molecule type" value="Genomic_DNA"/>
</dbReference>
<feature type="transmembrane region" description="Helical" evidence="1">
    <location>
        <begin position="136"/>
        <end position="155"/>
    </location>
</feature>
<evidence type="ECO:0000313" key="3">
    <source>
        <dbReference type="Proteomes" id="UP000198705"/>
    </source>
</evidence>
<keyword evidence="1" id="KW-1133">Transmembrane helix</keyword>
<sequence length="208" mass="24286">MFIPFLFMYYLIKNKYINVVMITFLVFSFLGDFSSVLFENPLMVSLSSMFYCLSYLSLAYAAVSRIRFFNIDKVVGICLLLVFTINAYLMYQLFEVLQIKISDTTEIALFGVKSMALMVLAFMAFATYLNKDTKASILFLSTALCFIFADVLYYISNYYVYHYSFVVLDRLLHVLGLFFLFNYIIEYNRKRKKRIVLQSSSTAEQIVV</sequence>
<feature type="transmembrane region" description="Helical" evidence="1">
    <location>
        <begin position="161"/>
        <end position="185"/>
    </location>
</feature>
<dbReference type="Proteomes" id="UP000198705">
    <property type="component" value="Unassembled WGS sequence"/>
</dbReference>
<protein>
    <recommendedName>
        <fullName evidence="4">YhhN-like protein</fullName>
    </recommendedName>
</protein>
<keyword evidence="3" id="KW-1185">Reference proteome</keyword>
<keyword evidence="1" id="KW-0812">Transmembrane</keyword>
<dbReference type="AlphaFoldDB" id="A0A1I5BWW7"/>
<feature type="transmembrane region" description="Helical" evidence="1">
    <location>
        <begin position="106"/>
        <end position="129"/>
    </location>
</feature>
<organism evidence="2 3">
    <name type="scientific">Bizionia echini</name>
    <dbReference type="NCBI Taxonomy" id="649333"/>
    <lineage>
        <taxon>Bacteria</taxon>
        <taxon>Pseudomonadati</taxon>
        <taxon>Bacteroidota</taxon>
        <taxon>Flavobacteriia</taxon>
        <taxon>Flavobacteriales</taxon>
        <taxon>Flavobacteriaceae</taxon>
        <taxon>Bizionia</taxon>
    </lineage>
</organism>